<name>A0A1W2B6Q1_9FIRM</name>
<keyword evidence="3" id="KW-0479">Metal-binding</keyword>
<dbReference type="PANTHER" id="PTHR30548:SF2">
    <property type="entry name" value="2-HYDROXYACYL-COA DEHYDRATASE,D-COMPONENT"/>
    <property type="match status" value="1"/>
</dbReference>
<organism evidence="4 5">
    <name type="scientific">Papillibacter cinnamivorans DSM 12816</name>
    <dbReference type="NCBI Taxonomy" id="1122930"/>
    <lineage>
        <taxon>Bacteria</taxon>
        <taxon>Bacillati</taxon>
        <taxon>Bacillota</taxon>
        <taxon>Clostridia</taxon>
        <taxon>Eubacteriales</taxon>
        <taxon>Oscillospiraceae</taxon>
        <taxon>Papillibacter</taxon>
    </lineage>
</organism>
<dbReference type="Proteomes" id="UP000192790">
    <property type="component" value="Unassembled WGS sequence"/>
</dbReference>
<keyword evidence="5" id="KW-1185">Reference proteome</keyword>
<dbReference type="STRING" id="1122930.SAMN02745168_2054"/>
<dbReference type="EMBL" id="FWXW01000005">
    <property type="protein sequence ID" value="SMC68703.1"/>
    <property type="molecule type" value="Genomic_DNA"/>
</dbReference>
<dbReference type="Gene3D" id="3.40.50.11900">
    <property type="match status" value="1"/>
</dbReference>
<reference evidence="4 5" key="1">
    <citation type="submission" date="2017-04" db="EMBL/GenBank/DDBJ databases">
        <authorList>
            <person name="Afonso C.L."/>
            <person name="Miller P.J."/>
            <person name="Scott M.A."/>
            <person name="Spackman E."/>
            <person name="Goraichik I."/>
            <person name="Dimitrov K.M."/>
            <person name="Suarez D.L."/>
            <person name="Swayne D.E."/>
        </authorList>
    </citation>
    <scope>NUCLEOTIDE SEQUENCE [LARGE SCALE GENOMIC DNA]</scope>
    <source>
        <strain evidence="4 5">DSM 12816</strain>
    </source>
</reference>
<sequence length="423" mass="47661">MNAVIETFGKTVGNFVIRSPGRALTLLKAGYEASGLQMRYLPDKRLLPHQKYIAVMNNRAIRLPLKNPERSAVVNVFLPCQLLHAMNVTPQFTEGLACYLNGAGSEQVFIACAESAGVPQTYCSYHKVLLGAAFSGVMPPPRFVASTSLACDANMGTFRAIAEHYKVPYFLIDVPSVYSEEAVNYVAGQLRDFASMLEDSMGEKLKEDRLRASIRSTNRSIQMYREYFKLLTDKYMPGDLTSEMYKVFPTHILLGTPEAERYFRLLLEDVKAAAPSRGEKRILWAHTIPFWQDSLRELLNFNERRQLLACDLNFDSMEEMDETKPYESMARRLLMNIVNGAEENRAGKLLEMAETLRADGVVYFNHWGCKHTLGGARLIREKLEEKGIPVLILDGDGCDRKNVNDGQMSTRLQAFLEILEAGA</sequence>
<accession>A0A1W2B6Q1</accession>
<dbReference type="Gene3D" id="3.40.50.11890">
    <property type="match status" value="1"/>
</dbReference>
<comment type="similarity">
    <text evidence="2">Belongs to the FldB/FldC dehydratase alpha/beta subunit family.</text>
</comment>
<protein>
    <submittedName>
        <fullName evidence="4">Benzoyl-CoA reductase/2-hydroxyglutaryl-CoA dehydratase subunit, BcrC/BadD/HgdB</fullName>
    </submittedName>
</protein>
<gene>
    <name evidence="4" type="ORF">SAMN02745168_2054</name>
</gene>
<comment type="cofactor">
    <cofactor evidence="1">
        <name>[4Fe-4S] cluster</name>
        <dbReference type="ChEBI" id="CHEBI:49883"/>
    </cofactor>
</comment>
<evidence type="ECO:0000313" key="5">
    <source>
        <dbReference type="Proteomes" id="UP000192790"/>
    </source>
</evidence>
<keyword evidence="3" id="KW-0411">Iron-sulfur</keyword>
<dbReference type="InterPro" id="IPR010327">
    <property type="entry name" value="FldB/FldC_alpha/beta"/>
</dbReference>
<dbReference type="RefSeq" id="WP_084234733.1">
    <property type="nucleotide sequence ID" value="NZ_FWXW01000005.1"/>
</dbReference>
<proteinExistence type="inferred from homology"/>
<dbReference type="OrthoDB" id="9810278at2"/>
<evidence type="ECO:0000313" key="4">
    <source>
        <dbReference type="EMBL" id="SMC68703.1"/>
    </source>
</evidence>
<dbReference type="AlphaFoldDB" id="A0A1W2B6Q1"/>
<dbReference type="PANTHER" id="PTHR30548">
    <property type="entry name" value="2-HYDROXYGLUTARYL-COA DEHYDRATASE, D-COMPONENT-RELATED"/>
    <property type="match status" value="1"/>
</dbReference>
<dbReference type="GO" id="GO:0016836">
    <property type="term" value="F:hydro-lyase activity"/>
    <property type="evidence" value="ECO:0007669"/>
    <property type="project" value="UniProtKB-ARBA"/>
</dbReference>
<dbReference type="GO" id="GO:0051536">
    <property type="term" value="F:iron-sulfur cluster binding"/>
    <property type="evidence" value="ECO:0007669"/>
    <property type="project" value="UniProtKB-KW"/>
</dbReference>
<dbReference type="Pfam" id="PF06050">
    <property type="entry name" value="HGD-D"/>
    <property type="match status" value="1"/>
</dbReference>
<evidence type="ECO:0000256" key="2">
    <source>
        <dbReference type="ARBA" id="ARBA00005806"/>
    </source>
</evidence>
<keyword evidence="3" id="KW-0408">Iron</keyword>
<evidence type="ECO:0000256" key="1">
    <source>
        <dbReference type="ARBA" id="ARBA00001966"/>
    </source>
</evidence>
<evidence type="ECO:0000256" key="3">
    <source>
        <dbReference type="ARBA" id="ARBA00023014"/>
    </source>
</evidence>